<dbReference type="EMBL" id="FXLY01000012">
    <property type="protein sequence ID" value="SMN22580.1"/>
    <property type="molecule type" value="Genomic_DNA"/>
</dbReference>
<name>A0A1X7RAT6_9SACH</name>
<keyword evidence="3" id="KW-1185">Reference proteome</keyword>
<feature type="region of interest" description="Disordered" evidence="1">
    <location>
        <begin position="205"/>
        <end position="231"/>
    </location>
</feature>
<proteinExistence type="predicted"/>
<dbReference type="AlphaFoldDB" id="A0A1X7RAT6"/>
<gene>
    <name evidence="2" type="ORF">KASA_0G01936G</name>
</gene>
<evidence type="ECO:0000256" key="1">
    <source>
        <dbReference type="SAM" id="MobiDB-lite"/>
    </source>
</evidence>
<evidence type="ECO:0000313" key="2">
    <source>
        <dbReference type="EMBL" id="SMN22580.1"/>
    </source>
</evidence>
<accession>A0A1X7RAT6</accession>
<sequence length="561" mass="60049">MAPDDESILLELRGYFRPSYTGKLYFENNLYPVLGCDGAYAYQSITNYWSIRENVFVNETSDGTLCTHNLSVPFYSPSSLFRTSSATKNSIAGNTMLMGDGFYKDIYYSFKMLVIVNGDALNSRSDTYIEDENGKHYVQFDSNTIFYDPHENFEADDANYSLTFPGNCPALDGEEFVDDIIVPPTEEVPDECPVSSSSVVSSSATSSLESSSTVESSSILPSATESSSLELSSTAESSSIISSSFESSSVVSSTVTSSTIEPSSIVSSTTDLSSVVSSESDPSSSSTISSKPVESSSDSQSIQTSSFSESESERVTISSLPVSHSSSSYVSIETLSSSDSTISVTIDSSSQITSDIYSSSVVDSQISSEDIATSTISYTNMTESSSITHVSSSEQTDFISSTTEERYSSSSDAIIEKPTIATTTSKSYNSKSSTVRNQHLSNSYLTVTTTDSSGMTITYTECPVCSSQSNSLSKQITTLSSTTNNKQTNIVSTISAHTDEHDTIRTKSSISSCETCTISQLPVSAEVGQSTEAILSVQLGEANKVSFEAFVTGFIFVVAFL</sequence>
<protein>
    <submittedName>
        <fullName evidence="2">Uncharacterized protein</fullName>
    </submittedName>
</protein>
<dbReference type="OrthoDB" id="4071849at2759"/>
<organism evidence="2 3">
    <name type="scientific">Maudiozyma saulgeensis</name>
    <dbReference type="NCBI Taxonomy" id="1789683"/>
    <lineage>
        <taxon>Eukaryota</taxon>
        <taxon>Fungi</taxon>
        <taxon>Dikarya</taxon>
        <taxon>Ascomycota</taxon>
        <taxon>Saccharomycotina</taxon>
        <taxon>Saccharomycetes</taxon>
        <taxon>Saccharomycetales</taxon>
        <taxon>Saccharomycetaceae</taxon>
        <taxon>Maudiozyma</taxon>
    </lineage>
</organism>
<feature type="region of interest" description="Disordered" evidence="1">
    <location>
        <begin position="268"/>
        <end position="319"/>
    </location>
</feature>
<dbReference type="Proteomes" id="UP000196158">
    <property type="component" value="Unassembled WGS sequence"/>
</dbReference>
<reference evidence="2 3" key="1">
    <citation type="submission" date="2017-04" db="EMBL/GenBank/DDBJ databases">
        <authorList>
            <person name="Afonso C.L."/>
            <person name="Miller P.J."/>
            <person name="Scott M.A."/>
            <person name="Spackman E."/>
            <person name="Goraichik I."/>
            <person name="Dimitrov K.M."/>
            <person name="Suarez D.L."/>
            <person name="Swayne D.E."/>
        </authorList>
    </citation>
    <scope>NUCLEOTIDE SEQUENCE [LARGE SCALE GENOMIC DNA]</scope>
</reference>
<feature type="compositionally biased region" description="Low complexity" evidence="1">
    <location>
        <begin position="268"/>
        <end position="309"/>
    </location>
</feature>
<evidence type="ECO:0000313" key="3">
    <source>
        <dbReference type="Proteomes" id="UP000196158"/>
    </source>
</evidence>